<dbReference type="FunFam" id="2.60.40.1120:FF:000033">
    <property type="entry name" value="Rhamnogalacturonate lyase B"/>
    <property type="match status" value="1"/>
</dbReference>
<evidence type="ECO:0000313" key="11">
    <source>
        <dbReference type="Proteomes" id="UP000187406"/>
    </source>
</evidence>
<dbReference type="EC" id="4.2.2.23" evidence="4"/>
<dbReference type="InterPro" id="IPR008979">
    <property type="entry name" value="Galactose-bd-like_sf"/>
</dbReference>
<evidence type="ECO:0000256" key="1">
    <source>
        <dbReference type="ARBA" id="ARBA00001324"/>
    </source>
</evidence>
<accession>A0A1Q3CY57</accession>
<dbReference type="Gene3D" id="2.70.98.10">
    <property type="match status" value="1"/>
</dbReference>
<dbReference type="OrthoDB" id="2130367at2759"/>
<dbReference type="InterPro" id="IPR011013">
    <property type="entry name" value="Gal_mutarotase_sf_dom"/>
</dbReference>
<dbReference type="InterPro" id="IPR029411">
    <property type="entry name" value="RG-lyase_III"/>
</dbReference>
<evidence type="ECO:0000259" key="9">
    <source>
        <dbReference type="Pfam" id="PF14686"/>
    </source>
</evidence>
<keyword evidence="11" id="KW-1185">Reference proteome</keyword>
<dbReference type="SUPFAM" id="SSF74650">
    <property type="entry name" value="Galactose mutarotase-like"/>
    <property type="match status" value="1"/>
</dbReference>
<dbReference type="Pfam" id="PF06045">
    <property type="entry name" value="Rhamnogal_lyase"/>
    <property type="match status" value="1"/>
</dbReference>
<dbReference type="SUPFAM" id="SSF49452">
    <property type="entry name" value="Starch-binding domain-like"/>
    <property type="match status" value="1"/>
</dbReference>
<dbReference type="InterPro" id="IPR014718">
    <property type="entry name" value="GH-type_carb-bd"/>
</dbReference>
<keyword evidence="5" id="KW-0964">Secreted</keyword>
<dbReference type="InterPro" id="IPR029413">
    <property type="entry name" value="RG-lyase_II"/>
</dbReference>
<dbReference type="AlphaFoldDB" id="A0A1Q3CY57"/>
<dbReference type="Pfam" id="PF14683">
    <property type="entry name" value="CBM-like"/>
    <property type="match status" value="1"/>
</dbReference>
<dbReference type="Gene3D" id="2.60.120.260">
    <property type="entry name" value="Galactose-binding domain-like"/>
    <property type="match status" value="1"/>
</dbReference>
<reference evidence="11" key="1">
    <citation type="submission" date="2016-04" db="EMBL/GenBank/DDBJ databases">
        <title>Cephalotus genome sequencing.</title>
        <authorList>
            <person name="Fukushima K."/>
            <person name="Hasebe M."/>
            <person name="Fang X."/>
        </authorList>
    </citation>
    <scope>NUCLEOTIDE SEQUENCE [LARGE SCALE GENOMIC DNA]</scope>
    <source>
        <strain evidence="11">cv. St1</strain>
    </source>
</reference>
<dbReference type="CDD" id="cd10320">
    <property type="entry name" value="RGL4_N"/>
    <property type="match status" value="1"/>
</dbReference>
<evidence type="ECO:0000256" key="2">
    <source>
        <dbReference type="ARBA" id="ARBA00004613"/>
    </source>
</evidence>
<gene>
    <name evidence="10" type="ORF">CFOL_v3_28592</name>
</gene>
<dbReference type="PANTHER" id="PTHR32018:SF6">
    <property type="entry name" value="RHAMNOGALACTURONAN ENDOLYASE"/>
    <property type="match status" value="1"/>
</dbReference>
<dbReference type="InParanoid" id="A0A1Q3CY57"/>
<dbReference type="GO" id="GO:0102210">
    <property type="term" value="F:rhamnogalacturonan endolyase activity"/>
    <property type="evidence" value="ECO:0007669"/>
    <property type="project" value="UniProtKB-EC"/>
</dbReference>
<dbReference type="Proteomes" id="UP000187406">
    <property type="component" value="Unassembled WGS sequence"/>
</dbReference>
<dbReference type="InterPro" id="IPR010325">
    <property type="entry name" value="Rhamnogal_lyase"/>
</dbReference>
<comment type="caution">
    <text evidence="10">The sequence shown here is derived from an EMBL/GenBank/DDBJ whole genome shotgun (WGS) entry which is preliminary data.</text>
</comment>
<comment type="similarity">
    <text evidence="3">Belongs to the polysaccharide lyase 4 family.</text>
</comment>
<dbReference type="Pfam" id="PF14686">
    <property type="entry name" value="fn3_3"/>
    <property type="match status" value="1"/>
</dbReference>
<keyword evidence="7 10" id="KW-0456">Lyase</keyword>
<name>A0A1Q3CY57_CEPFO</name>
<dbReference type="CDD" id="cd10316">
    <property type="entry name" value="RGL4_M"/>
    <property type="match status" value="1"/>
</dbReference>
<sequence>RNIFQVLIHNGLVQVALSNPEGHVIGIKYNGIDNVLQETSHVKNDGGYWDVVWYKPGAKGRTDRLSGTNFTIITQDENLVEVSFSSIWQPSYSGNQVPLNVDKRYIVRRGISGIYMYAILERQVGWPDVDMDQLRIAFKLNEDKFHYMAISDDRQRIMPTPQDRADGKVLAYPEAVLLTNPSNSQLKGQVDDKYQYSCDDEDNRVHGWISSNHGVGFWMITPSDEFRAGGPMKADLTSHVGPTTLCMFHSTHYTGKDIDTSYRNGEPWKKVFGPVFVYLNSISPQQHRLTLWEDAKTQMLREVQNWPYDFPKSNDFPYKNQRGTVSGKLFVHDRYINVTPMWARNAYVGLAPPGEAGSWQLDTKGYQFWTRADDTGSFVITNVRAGNYSIYAWVPGFMGDYKYNLVITIKPGSVIKLNNLVYEPPRSGPTLWEIGRPDRTAAEFFIPDPYASLTSNLYKNNKNQEKFRQYGLWERYADIYPHDDLVFTAGVSDYSQDWFFAHVTRNTGNLTYQATTWRIIFNLQDVNNTGSYTLQLALASASYSEVQVRFNDEKIFPAHFSTRLIGKDNAIARHGIHGLYRFYSINVLGNQLHSGNNTIYLTQSRSQGPFQGVMYDYIRLEGPEST</sequence>
<feature type="domain" description="Rhamnogalacturonan lyase" evidence="8">
    <location>
        <begin position="430"/>
        <end position="620"/>
    </location>
</feature>
<comment type="subcellular location">
    <subcellularLocation>
        <location evidence="2">Secreted</location>
    </subcellularLocation>
</comment>
<dbReference type="InterPro" id="IPR013784">
    <property type="entry name" value="Carb-bd-like_fold"/>
</dbReference>
<dbReference type="GO" id="GO:0030246">
    <property type="term" value="F:carbohydrate binding"/>
    <property type="evidence" value="ECO:0007669"/>
    <property type="project" value="InterPro"/>
</dbReference>
<evidence type="ECO:0000259" key="8">
    <source>
        <dbReference type="Pfam" id="PF14683"/>
    </source>
</evidence>
<organism evidence="10 11">
    <name type="scientific">Cephalotus follicularis</name>
    <name type="common">Albany pitcher plant</name>
    <dbReference type="NCBI Taxonomy" id="3775"/>
    <lineage>
        <taxon>Eukaryota</taxon>
        <taxon>Viridiplantae</taxon>
        <taxon>Streptophyta</taxon>
        <taxon>Embryophyta</taxon>
        <taxon>Tracheophyta</taxon>
        <taxon>Spermatophyta</taxon>
        <taxon>Magnoliopsida</taxon>
        <taxon>eudicotyledons</taxon>
        <taxon>Gunneridae</taxon>
        <taxon>Pentapetalae</taxon>
        <taxon>rosids</taxon>
        <taxon>fabids</taxon>
        <taxon>Oxalidales</taxon>
        <taxon>Cephalotaceae</taxon>
        <taxon>Cephalotus</taxon>
    </lineage>
</organism>
<keyword evidence="6" id="KW-0732">Signal</keyword>
<feature type="non-terminal residue" evidence="10">
    <location>
        <position position="1"/>
    </location>
</feature>
<dbReference type="GO" id="GO:0005576">
    <property type="term" value="C:extracellular region"/>
    <property type="evidence" value="ECO:0007669"/>
    <property type="project" value="UniProtKB-SubCell"/>
</dbReference>
<evidence type="ECO:0000256" key="7">
    <source>
        <dbReference type="ARBA" id="ARBA00023239"/>
    </source>
</evidence>
<dbReference type="GO" id="GO:0005975">
    <property type="term" value="P:carbohydrate metabolic process"/>
    <property type="evidence" value="ECO:0007669"/>
    <property type="project" value="InterPro"/>
</dbReference>
<evidence type="ECO:0000256" key="3">
    <source>
        <dbReference type="ARBA" id="ARBA00010418"/>
    </source>
</evidence>
<dbReference type="Gene3D" id="2.60.40.1120">
    <property type="entry name" value="Carboxypeptidase-like, regulatory domain"/>
    <property type="match status" value="1"/>
</dbReference>
<protein>
    <recommendedName>
        <fullName evidence="4">rhamnogalacturonan endolyase</fullName>
        <ecNumber evidence="4">4.2.2.23</ecNumber>
    </recommendedName>
</protein>
<evidence type="ECO:0000256" key="5">
    <source>
        <dbReference type="ARBA" id="ARBA00022525"/>
    </source>
</evidence>
<dbReference type="CDD" id="cd10317">
    <property type="entry name" value="RGL4_C"/>
    <property type="match status" value="1"/>
</dbReference>
<dbReference type="FunCoup" id="A0A1Q3CY57">
    <property type="interactions" value="21"/>
</dbReference>
<evidence type="ECO:0000313" key="10">
    <source>
        <dbReference type="EMBL" id="GAV85154.1"/>
    </source>
</evidence>
<feature type="non-terminal residue" evidence="10">
    <location>
        <position position="626"/>
    </location>
</feature>
<feature type="domain" description="Rhamnogalacturonan lyase" evidence="9">
    <location>
        <begin position="343"/>
        <end position="416"/>
    </location>
</feature>
<dbReference type="STRING" id="3775.A0A1Q3CY57"/>
<dbReference type="PANTHER" id="PTHR32018">
    <property type="entry name" value="RHAMNOGALACTURONATE LYASE FAMILY PROTEIN"/>
    <property type="match status" value="1"/>
</dbReference>
<dbReference type="EMBL" id="BDDD01003468">
    <property type="protein sequence ID" value="GAV85154.1"/>
    <property type="molecule type" value="Genomic_DNA"/>
</dbReference>
<evidence type="ECO:0000256" key="6">
    <source>
        <dbReference type="ARBA" id="ARBA00022729"/>
    </source>
</evidence>
<comment type="catalytic activity">
    <reaction evidence="1">
        <text>Endotype eliminative cleavage of L-alpha-rhamnopyranosyl-(1-&gt;4)-alpha-D-galactopyranosyluronic acid bonds of rhamnogalacturonan I domains in ramified hairy regions of pectin leaving L-rhamnopyranose at the reducing end and 4-deoxy-4,5-unsaturated D-galactopyranosyluronic acid at the non-reducing end.</text>
        <dbReference type="EC" id="4.2.2.23"/>
    </reaction>
</comment>
<dbReference type="SUPFAM" id="SSF49785">
    <property type="entry name" value="Galactose-binding domain-like"/>
    <property type="match status" value="1"/>
</dbReference>
<dbReference type="InterPro" id="IPR051850">
    <property type="entry name" value="Polysacch_Lyase_4"/>
</dbReference>
<evidence type="ECO:0000256" key="4">
    <source>
        <dbReference type="ARBA" id="ARBA00012437"/>
    </source>
</evidence>
<proteinExistence type="inferred from homology"/>